<proteinExistence type="predicted"/>
<evidence type="ECO:0000256" key="8">
    <source>
        <dbReference type="ARBA" id="ARBA00023170"/>
    </source>
</evidence>
<keyword evidence="6" id="KW-1133">Transmembrane helix</keyword>
<evidence type="ECO:0000256" key="2">
    <source>
        <dbReference type="ARBA" id="ARBA00022692"/>
    </source>
</evidence>
<dbReference type="SMART" id="SM00219">
    <property type="entry name" value="TyrKc"/>
    <property type="match status" value="1"/>
</dbReference>
<dbReference type="Gene3D" id="3.30.200.20">
    <property type="entry name" value="Phosphorylase Kinase, domain 1"/>
    <property type="match status" value="1"/>
</dbReference>
<dbReference type="PANTHER" id="PTHR24416">
    <property type="entry name" value="TYROSINE-PROTEIN KINASE RECEPTOR"/>
    <property type="match status" value="1"/>
</dbReference>
<evidence type="ECO:0000256" key="5">
    <source>
        <dbReference type="ARBA" id="ARBA00022840"/>
    </source>
</evidence>
<protein>
    <recommendedName>
        <fullName evidence="10">Protein kinase domain-containing protein</fullName>
    </recommendedName>
</protein>
<evidence type="ECO:0000313" key="11">
    <source>
        <dbReference type="EMBL" id="CAH3161916.1"/>
    </source>
</evidence>
<keyword evidence="12" id="KW-1185">Reference proteome</keyword>
<evidence type="ECO:0000256" key="1">
    <source>
        <dbReference type="ARBA" id="ARBA00004370"/>
    </source>
</evidence>
<dbReference type="InterPro" id="IPR000719">
    <property type="entry name" value="Prot_kinase_dom"/>
</dbReference>
<feature type="domain" description="Protein kinase" evidence="10">
    <location>
        <begin position="47"/>
        <end position="599"/>
    </location>
</feature>
<dbReference type="SUPFAM" id="SSF56112">
    <property type="entry name" value="Protein kinase-like (PK-like)"/>
    <property type="match status" value="1"/>
</dbReference>
<keyword evidence="4" id="KW-0547">Nucleotide-binding</keyword>
<dbReference type="InterPro" id="IPR011009">
    <property type="entry name" value="Kinase-like_dom_sf"/>
</dbReference>
<gene>
    <name evidence="11" type="ORF">PEVE_00004108</name>
</gene>
<reference evidence="11 12" key="1">
    <citation type="submission" date="2022-05" db="EMBL/GenBank/DDBJ databases">
        <authorList>
            <consortium name="Genoscope - CEA"/>
            <person name="William W."/>
        </authorList>
    </citation>
    <scope>NUCLEOTIDE SEQUENCE [LARGE SCALE GENOMIC DNA]</scope>
</reference>
<feature type="region of interest" description="Disordered" evidence="9">
    <location>
        <begin position="224"/>
        <end position="275"/>
    </location>
</feature>
<evidence type="ECO:0000256" key="7">
    <source>
        <dbReference type="ARBA" id="ARBA00023136"/>
    </source>
</evidence>
<dbReference type="EMBL" id="CALNXI010001250">
    <property type="protein sequence ID" value="CAH3161916.1"/>
    <property type="molecule type" value="Genomic_DNA"/>
</dbReference>
<dbReference type="CDD" id="cd00192">
    <property type="entry name" value="PTKc"/>
    <property type="match status" value="1"/>
</dbReference>
<dbReference type="InterPro" id="IPR008266">
    <property type="entry name" value="Tyr_kinase_AS"/>
</dbReference>
<dbReference type="PANTHER" id="PTHR24416:SF550">
    <property type="entry name" value="FIBROBLAST GROWTH FACTOR RECEPTOR HOMOLOG 1-RELATED"/>
    <property type="match status" value="1"/>
</dbReference>
<organism evidence="11 12">
    <name type="scientific">Porites evermanni</name>
    <dbReference type="NCBI Taxonomy" id="104178"/>
    <lineage>
        <taxon>Eukaryota</taxon>
        <taxon>Metazoa</taxon>
        <taxon>Cnidaria</taxon>
        <taxon>Anthozoa</taxon>
        <taxon>Hexacorallia</taxon>
        <taxon>Scleractinia</taxon>
        <taxon>Fungiina</taxon>
        <taxon>Poritidae</taxon>
        <taxon>Porites</taxon>
    </lineage>
</organism>
<evidence type="ECO:0000256" key="6">
    <source>
        <dbReference type="ARBA" id="ARBA00022989"/>
    </source>
</evidence>
<dbReference type="InterPro" id="IPR001245">
    <property type="entry name" value="Ser-Thr/Tyr_kinase_cat_dom"/>
</dbReference>
<evidence type="ECO:0000259" key="10">
    <source>
        <dbReference type="PROSITE" id="PS50011"/>
    </source>
</evidence>
<feature type="compositionally biased region" description="Basic and acidic residues" evidence="9">
    <location>
        <begin position="243"/>
        <end position="260"/>
    </location>
</feature>
<evidence type="ECO:0000256" key="3">
    <source>
        <dbReference type="ARBA" id="ARBA00022729"/>
    </source>
</evidence>
<dbReference type="Pfam" id="PF07714">
    <property type="entry name" value="PK_Tyr_Ser-Thr"/>
    <property type="match status" value="2"/>
</dbReference>
<dbReference type="PROSITE" id="PS00109">
    <property type="entry name" value="PROTEIN_KINASE_TYR"/>
    <property type="match status" value="1"/>
</dbReference>
<evidence type="ECO:0000256" key="4">
    <source>
        <dbReference type="ARBA" id="ARBA00022741"/>
    </source>
</evidence>
<dbReference type="Gene3D" id="1.10.510.10">
    <property type="entry name" value="Transferase(Phosphotransferase) domain 1"/>
    <property type="match status" value="1"/>
</dbReference>
<evidence type="ECO:0000313" key="12">
    <source>
        <dbReference type="Proteomes" id="UP001159427"/>
    </source>
</evidence>
<dbReference type="PROSITE" id="PS50011">
    <property type="entry name" value="PROTEIN_KINASE_DOM"/>
    <property type="match status" value="1"/>
</dbReference>
<feature type="compositionally biased region" description="Polar residues" evidence="9">
    <location>
        <begin position="229"/>
        <end position="241"/>
    </location>
</feature>
<keyword evidence="3" id="KW-0732">Signal</keyword>
<evidence type="ECO:0000256" key="9">
    <source>
        <dbReference type="SAM" id="MobiDB-lite"/>
    </source>
</evidence>
<dbReference type="InterPro" id="IPR020635">
    <property type="entry name" value="Tyr_kinase_cat_dom"/>
</dbReference>
<keyword evidence="2" id="KW-0812">Transmembrane</keyword>
<dbReference type="Proteomes" id="UP001159427">
    <property type="component" value="Unassembled WGS sequence"/>
</dbReference>
<feature type="compositionally biased region" description="Polar residues" evidence="9">
    <location>
        <begin position="261"/>
        <end position="273"/>
    </location>
</feature>
<name>A0ABN8QCW7_9CNID</name>
<keyword evidence="5" id="KW-0067">ATP-binding</keyword>
<keyword evidence="8" id="KW-0675">Receptor</keyword>
<comment type="subcellular location">
    <subcellularLocation>
        <location evidence="1">Membrane</location>
    </subcellularLocation>
</comment>
<sequence length="620" mass="71024">MRVYICYYNIVLSEIIRHSFFFPFSRSSYSQDEITPPDKWEILPEQIEFEEELGRGEFGVVYKATFRKSDEIEALVTGTSKWPVSTRKPKAPQLVAVKVLHDDPSEAQKEEFTFEIEQMKLLGSHKNVVSMVGCCTLQEKMFLVIEYVPCGDLLTWLRRRRKKIKELQATERSYADKEVLKDQRETRDHVGLYINCSLTFHTSSVSKLAKKQIKQAEKIQLSREMTPLLQDNSEGTASTSYHLGDEESKPAKGRTKREQLTNENMELTSLSEKSINDEVRQDLASTLQGHLEGQESKISTKAKEKKTQVTMEMASLRHDDVAQDMASATHDLSDQSLADEYEVKEDQHSMHQDQEDIAVSPQQSNKDAVLEVIPSTSTEVDDEEFKVTDKKELLTRPSESLGKNQASAMPLSIENLEESGEDPCDVEENFSTKQLFSLAWQIAKGMNHLAEKNLVHRDLAARNVLVGHDNQIKVSDFGLMRQIYEDVSSSTRCKKLPVKWMAPESLYQGVYTTKSDVWSFGVVLWEMATLGGVPYPTLTNSELYRLLGTGYRMERPDMCSDDIYDLITDCWKEDPYIRPSFYRLIEKMEAIMERDTPYLDVNKHNEARPYYNVPPEASSD</sequence>
<accession>A0ABN8QCW7</accession>
<keyword evidence="7" id="KW-0472">Membrane</keyword>
<dbReference type="InterPro" id="IPR050122">
    <property type="entry name" value="RTK"/>
</dbReference>
<comment type="caution">
    <text evidence="11">The sequence shown here is derived from an EMBL/GenBank/DDBJ whole genome shotgun (WGS) entry which is preliminary data.</text>
</comment>